<feature type="compositionally biased region" description="Acidic residues" evidence="5">
    <location>
        <begin position="616"/>
        <end position="626"/>
    </location>
</feature>
<reference evidence="7 8" key="1">
    <citation type="journal article" date="2012" name="Science">
        <title>The Paleozoic origin of enzymatic lignin decomposition reconstructed from 31 fungal genomes.</title>
        <authorList>
            <person name="Floudas D."/>
            <person name="Binder M."/>
            <person name="Riley R."/>
            <person name="Barry K."/>
            <person name="Blanchette R.A."/>
            <person name="Henrissat B."/>
            <person name="Martinez A.T."/>
            <person name="Otillar R."/>
            <person name="Spatafora J.W."/>
            <person name="Yadav J.S."/>
            <person name="Aerts A."/>
            <person name="Benoit I."/>
            <person name="Boyd A."/>
            <person name="Carlson A."/>
            <person name="Copeland A."/>
            <person name="Coutinho P.M."/>
            <person name="de Vries R.P."/>
            <person name="Ferreira P."/>
            <person name="Findley K."/>
            <person name="Foster B."/>
            <person name="Gaskell J."/>
            <person name="Glotzer D."/>
            <person name="Gorecki P."/>
            <person name="Heitman J."/>
            <person name="Hesse C."/>
            <person name="Hori C."/>
            <person name="Igarashi K."/>
            <person name="Jurgens J.A."/>
            <person name="Kallen N."/>
            <person name="Kersten P."/>
            <person name="Kohler A."/>
            <person name="Kuees U."/>
            <person name="Kumar T.K.A."/>
            <person name="Kuo A."/>
            <person name="LaButti K."/>
            <person name="Larrondo L.F."/>
            <person name="Lindquist E."/>
            <person name="Ling A."/>
            <person name="Lombard V."/>
            <person name="Lucas S."/>
            <person name="Lundell T."/>
            <person name="Martin R."/>
            <person name="McLaughlin D.J."/>
            <person name="Morgenstern I."/>
            <person name="Morin E."/>
            <person name="Murat C."/>
            <person name="Nagy L.G."/>
            <person name="Nolan M."/>
            <person name="Ohm R.A."/>
            <person name="Patyshakuliyeva A."/>
            <person name="Rokas A."/>
            <person name="Ruiz-Duenas F.J."/>
            <person name="Sabat G."/>
            <person name="Salamov A."/>
            <person name="Samejima M."/>
            <person name="Schmutz J."/>
            <person name="Slot J.C."/>
            <person name="St John F."/>
            <person name="Stenlid J."/>
            <person name="Sun H."/>
            <person name="Sun S."/>
            <person name="Syed K."/>
            <person name="Tsang A."/>
            <person name="Wiebenga A."/>
            <person name="Young D."/>
            <person name="Pisabarro A."/>
            <person name="Eastwood D.C."/>
            <person name="Martin F."/>
            <person name="Cullen D."/>
            <person name="Grigoriev I.V."/>
            <person name="Hibbett D.S."/>
        </authorList>
    </citation>
    <scope>NUCLEOTIDE SEQUENCE [LARGE SCALE GENOMIC DNA]</scope>
    <source>
        <strain evidence="7 8">MD-104</strain>
    </source>
</reference>
<feature type="domain" description="RING-type" evidence="6">
    <location>
        <begin position="235"/>
        <end position="291"/>
    </location>
</feature>
<feature type="compositionally biased region" description="Basic and acidic residues" evidence="5">
    <location>
        <begin position="157"/>
        <end position="168"/>
    </location>
</feature>
<feature type="region of interest" description="Disordered" evidence="5">
    <location>
        <begin position="477"/>
        <end position="644"/>
    </location>
</feature>
<evidence type="ECO:0000259" key="6">
    <source>
        <dbReference type="PROSITE" id="PS50089"/>
    </source>
</evidence>
<dbReference type="PANTHER" id="PTHR35711">
    <property type="entry name" value="EXPRESSED PROTEIN"/>
    <property type="match status" value="1"/>
</dbReference>
<dbReference type="InterPro" id="IPR013083">
    <property type="entry name" value="Znf_RING/FYVE/PHD"/>
</dbReference>
<dbReference type="InterPro" id="IPR001841">
    <property type="entry name" value="Znf_RING"/>
</dbReference>
<evidence type="ECO:0000256" key="1">
    <source>
        <dbReference type="ARBA" id="ARBA00022723"/>
    </source>
</evidence>
<feature type="compositionally biased region" description="Basic residues" evidence="5">
    <location>
        <begin position="86"/>
        <end position="97"/>
    </location>
</feature>
<dbReference type="OrthoDB" id="6105938at2759"/>
<gene>
    <name evidence="7" type="ORF">WOLCODRAFT_140902</name>
</gene>
<keyword evidence="2 4" id="KW-0863">Zinc-finger</keyword>
<evidence type="ECO:0000256" key="2">
    <source>
        <dbReference type="ARBA" id="ARBA00022771"/>
    </source>
</evidence>
<dbReference type="Gene3D" id="3.30.40.10">
    <property type="entry name" value="Zinc/RING finger domain, C3HC4 (zinc finger)"/>
    <property type="match status" value="1"/>
</dbReference>
<feature type="region of interest" description="Disordered" evidence="5">
    <location>
        <begin position="1"/>
        <end position="203"/>
    </location>
</feature>
<dbReference type="GO" id="GO:0008270">
    <property type="term" value="F:zinc ion binding"/>
    <property type="evidence" value="ECO:0007669"/>
    <property type="project" value="UniProtKB-KW"/>
</dbReference>
<evidence type="ECO:0000256" key="3">
    <source>
        <dbReference type="ARBA" id="ARBA00022833"/>
    </source>
</evidence>
<dbReference type="PANTHER" id="PTHR35711:SF1">
    <property type="entry name" value="ECTODERMAL, ISOFORM F"/>
    <property type="match status" value="1"/>
</dbReference>
<feature type="compositionally biased region" description="Low complexity" evidence="5">
    <location>
        <begin position="98"/>
        <end position="112"/>
    </location>
</feature>
<organism evidence="7 8">
    <name type="scientific">Wolfiporia cocos (strain MD-104)</name>
    <name type="common">Brown rot fungus</name>
    <dbReference type="NCBI Taxonomy" id="742152"/>
    <lineage>
        <taxon>Eukaryota</taxon>
        <taxon>Fungi</taxon>
        <taxon>Dikarya</taxon>
        <taxon>Basidiomycota</taxon>
        <taxon>Agaricomycotina</taxon>
        <taxon>Agaricomycetes</taxon>
        <taxon>Polyporales</taxon>
        <taxon>Phaeolaceae</taxon>
        <taxon>Wolfiporia</taxon>
    </lineage>
</organism>
<evidence type="ECO:0000313" key="7">
    <source>
        <dbReference type="EMBL" id="PCH37511.1"/>
    </source>
</evidence>
<dbReference type="SUPFAM" id="SSF57850">
    <property type="entry name" value="RING/U-box"/>
    <property type="match status" value="1"/>
</dbReference>
<dbReference type="OMA" id="CLDLMHK"/>
<dbReference type="Pfam" id="PF13445">
    <property type="entry name" value="zf-RING_UBOX"/>
    <property type="match status" value="1"/>
</dbReference>
<dbReference type="EMBL" id="KB467931">
    <property type="protein sequence ID" value="PCH37511.1"/>
    <property type="molecule type" value="Genomic_DNA"/>
</dbReference>
<sequence length="644" mass="69819">MRARTRRLSAVSHYPSSSIMSTPVRPSTSDPGSTLESAGPSTRPAKAAFRAKKRVLSEDESSDRDVKRAKTAAGEPQGKDKGKDKEKKKRRKKKRKQPVAQGSAVDAVSASAVRERSRSPRSHAATSQSARTPDVPETPVAGPSQSLSSNTTRRRSKSCEQLEEHSLDSSDTMTTPSPKPPPSPPAVTGSSENGKARPPDDPATVATLTAQLAAHTELLKTHATLFSTLTNALTCQICLEPLHRPFALAPCGHTACAACLAAWFTAPPGEDAPPGGVLPPLRRRKTCPHCRARVVERPVEVWAIKDAVGAVVRAGIVPAPPADAEPGADPWDGIFPKPPRDAAGRDVRQEDRGILDAEDGGVYRCVDCMHEIWGGVCAECGRVYPAHPEARHRLDDFYGDDNFADEDEDVGWGWGLGQAAGSDVIDWNEDDGGEDDYSDEYDDEDGGAALFGPFAELWGNFARGAMVHEVNVGGGGANISDEEGEQSEEAEGVLNVPGRRTGRWRVTSEDEEDEEGYESSFIDDGDAHPVMPDRNFDENRDGDDEDEDDDEEIPPVRLERRVRTRVVESDSDANEDDEEDPHETSYRSLADLVAQRERDLYGDDGSVARCASDYSDYGDEYLDDDVATGSAGQNSDDYDYDDGW</sequence>
<feature type="compositionally biased region" description="Basic and acidic residues" evidence="5">
    <location>
        <begin position="557"/>
        <end position="568"/>
    </location>
</feature>
<evidence type="ECO:0000256" key="5">
    <source>
        <dbReference type="SAM" id="MobiDB-lite"/>
    </source>
</evidence>
<feature type="compositionally biased region" description="Acidic residues" evidence="5">
    <location>
        <begin position="480"/>
        <end position="491"/>
    </location>
</feature>
<feature type="compositionally biased region" description="Polar residues" evidence="5">
    <location>
        <begin position="14"/>
        <end position="40"/>
    </location>
</feature>
<dbReference type="InterPro" id="IPR027370">
    <property type="entry name" value="Znf-RING_euk"/>
</dbReference>
<feature type="compositionally biased region" description="Acidic residues" evidence="5">
    <location>
        <begin position="540"/>
        <end position="553"/>
    </location>
</feature>
<keyword evidence="8" id="KW-1185">Reference proteome</keyword>
<dbReference type="SMART" id="SM00184">
    <property type="entry name" value="RING"/>
    <property type="match status" value="1"/>
</dbReference>
<dbReference type="Proteomes" id="UP000218811">
    <property type="component" value="Unassembled WGS sequence"/>
</dbReference>
<evidence type="ECO:0000256" key="4">
    <source>
        <dbReference type="PROSITE-ProRule" id="PRU00175"/>
    </source>
</evidence>
<keyword evidence="1" id="KW-0479">Metal-binding</keyword>
<dbReference type="PROSITE" id="PS50089">
    <property type="entry name" value="ZF_RING_2"/>
    <property type="match status" value="1"/>
</dbReference>
<feature type="compositionally biased region" description="Acidic residues" evidence="5">
    <location>
        <begin position="569"/>
        <end position="581"/>
    </location>
</feature>
<keyword evidence="3" id="KW-0862">Zinc</keyword>
<proteinExistence type="predicted"/>
<protein>
    <recommendedName>
        <fullName evidence="6">RING-type domain-containing protein</fullName>
    </recommendedName>
</protein>
<name>A0A2H3J6G4_WOLCO</name>
<feature type="compositionally biased region" description="Acidic residues" evidence="5">
    <location>
        <begin position="509"/>
        <end position="524"/>
    </location>
</feature>
<dbReference type="STRING" id="742152.A0A2H3J6G4"/>
<dbReference type="AlphaFoldDB" id="A0A2H3J6G4"/>
<evidence type="ECO:0000313" key="8">
    <source>
        <dbReference type="Proteomes" id="UP000218811"/>
    </source>
</evidence>
<accession>A0A2H3J6G4</accession>